<dbReference type="PROSITE" id="PS50297">
    <property type="entry name" value="ANK_REP_REGION"/>
    <property type="match status" value="2"/>
</dbReference>
<dbReference type="EMBL" id="LSBH01000004">
    <property type="protein sequence ID" value="OAQ79935.1"/>
    <property type="molecule type" value="Genomic_DNA"/>
</dbReference>
<keyword evidence="1" id="KW-0677">Repeat</keyword>
<dbReference type="InterPro" id="IPR002110">
    <property type="entry name" value="Ankyrin_rpt"/>
</dbReference>
<dbReference type="AlphaFoldDB" id="A0A179HFC4"/>
<sequence>MSGSASSVGDVRDGGSVYNTSEAATALMNAIFAQDVSQVEALLTRDATLASAFVTHSYKPCVDDDGRDELASRPRTEPASPRPRTEPVIVFTGRVPLYLRRPRQTGGRDASTQILAIAKLLVDSGASLRTIPDAAYWSERALIDVCADYDSPEMMHLLLRAGARMPRTTEVWSRTGGFLEHGLVTGGIGYVAGWNGSRPFERERLDYPLAFLAGGELRPGGGCCMSALAIGYGHRDVVALLLRQLDEAELRQTLSPGEWPWNPTIIDAWLVCAVAKVWSKGETEAWPWEMPQVLAQREEIVQVLLDHGANPAVEQEFANSLLLCACQWAGSSVIERLIATTAADVNTRHAHTDHWERPRGGRQVTALQLAATHQNLAVVKSLIAAGASAQLTDENGRNALHWALMGRRCHVGAEVRRCRSGTDDCETAVVWSRPLDIMAELLPCVTDVSVTDSFGRTALHYAAKSFLWDAMAVLIRSGADGSLRDSDGCTAVFYMARTAPLQWMLTALRDSFDDDIPLSEGYRLGLRLLGQQLRDSKAPMGLDLRCLGGQTALIAACREANLPMVEMLLSLHAQVNIADDEGQTALPHAVISAYEIAPSYREAAARTEEMRRPLLDAGIDESIRDHARKTAADVESELEAKYRPNGDRNRLQYKPRRSMAHYEF</sequence>
<feature type="repeat" description="ANK" evidence="3">
    <location>
        <begin position="548"/>
        <end position="580"/>
    </location>
</feature>
<dbReference type="InterPro" id="IPR051165">
    <property type="entry name" value="Multifunctional_ANK_Repeat"/>
</dbReference>
<name>A0A179HFC4_PURLI</name>
<dbReference type="EMBL" id="LSBI01000006">
    <property type="protein sequence ID" value="OAQ88662.1"/>
    <property type="molecule type" value="Genomic_DNA"/>
</dbReference>
<dbReference type="Proteomes" id="UP000078340">
    <property type="component" value="Unassembled WGS sequence"/>
</dbReference>
<evidence type="ECO:0000256" key="4">
    <source>
        <dbReference type="SAM" id="MobiDB-lite"/>
    </source>
</evidence>
<feature type="repeat" description="ANK" evidence="3">
    <location>
        <begin position="362"/>
        <end position="394"/>
    </location>
</feature>
<gene>
    <name evidence="5" type="ORF">VFPBJ_05520</name>
    <name evidence="6" type="ORF">VFPFJ_07127</name>
</gene>
<dbReference type="PANTHER" id="PTHR24123">
    <property type="entry name" value="ANKYRIN REPEAT-CONTAINING"/>
    <property type="match status" value="1"/>
</dbReference>
<comment type="caution">
    <text evidence="6">The sequence shown here is derived from an EMBL/GenBank/DDBJ whole genome shotgun (WGS) entry which is preliminary data.</text>
</comment>
<evidence type="ECO:0000256" key="3">
    <source>
        <dbReference type="PROSITE-ProRule" id="PRU00023"/>
    </source>
</evidence>
<keyword evidence="2 3" id="KW-0040">ANK repeat</keyword>
<organism evidence="6 7">
    <name type="scientific">Purpureocillium lilacinum</name>
    <name type="common">Paecilomyces lilacinus</name>
    <dbReference type="NCBI Taxonomy" id="33203"/>
    <lineage>
        <taxon>Eukaryota</taxon>
        <taxon>Fungi</taxon>
        <taxon>Dikarya</taxon>
        <taxon>Ascomycota</taxon>
        <taxon>Pezizomycotina</taxon>
        <taxon>Sordariomycetes</taxon>
        <taxon>Hypocreomycetidae</taxon>
        <taxon>Hypocreales</taxon>
        <taxon>Ophiocordycipitaceae</taxon>
        <taxon>Purpureocillium</taxon>
    </lineage>
</organism>
<feature type="region of interest" description="Disordered" evidence="4">
    <location>
        <begin position="64"/>
        <end position="84"/>
    </location>
</feature>
<dbReference type="InterPro" id="IPR036770">
    <property type="entry name" value="Ankyrin_rpt-contain_sf"/>
</dbReference>
<dbReference type="SUPFAM" id="SSF48403">
    <property type="entry name" value="Ankyrin repeat"/>
    <property type="match status" value="1"/>
</dbReference>
<dbReference type="Proteomes" id="UP000078240">
    <property type="component" value="Unassembled WGS sequence"/>
</dbReference>
<evidence type="ECO:0000313" key="6">
    <source>
        <dbReference type="EMBL" id="OAQ88662.1"/>
    </source>
</evidence>
<dbReference type="SMART" id="SM00248">
    <property type="entry name" value="ANK"/>
    <property type="match status" value="7"/>
</dbReference>
<dbReference type="Gene3D" id="1.25.40.20">
    <property type="entry name" value="Ankyrin repeat-containing domain"/>
    <property type="match status" value="3"/>
</dbReference>
<reference evidence="6 7" key="1">
    <citation type="submission" date="2016-02" db="EMBL/GenBank/DDBJ databases">
        <title>Biosynthesis of antibiotic leucinostatins and their inhibition on Phytophthora in bio-control Purpureocillium lilacinum.</title>
        <authorList>
            <person name="Wang G."/>
            <person name="Liu Z."/>
            <person name="Lin R."/>
            <person name="Li E."/>
            <person name="Mao Z."/>
            <person name="Ling J."/>
            <person name="Yin W."/>
            <person name="Xie B."/>
        </authorList>
    </citation>
    <scope>NUCLEOTIDE SEQUENCE [LARGE SCALE GENOMIC DNA]</scope>
    <source>
        <strain evidence="5">PLBJ-1</strain>
        <strain evidence="6">PLFJ-1</strain>
    </source>
</reference>
<dbReference type="PROSITE" id="PS50088">
    <property type="entry name" value="ANK_REPEAT"/>
    <property type="match status" value="3"/>
</dbReference>
<feature type="repeat" description="ANK" evidence="3">
    <location>
        <begin position="454"/>
        <end position="486"/>
    </location>
</feature>
<protein>
    <submittedName>
        <fullName evidence="6">Ankyrin repeats (3 copies) domain-containing protein</fullName>
    </submittedName>
</protein>
<evidence type="ECO:0000256" key="1">
    <source>
        <dbReference type="ARBA" id="ARBA00022737"/>
    </source>
</evidence>
<proteinExistence type="predicted"/>
<evidence type="ECO:0000313" key="7">
    <source>
        <dbReference type="Proteomes" id="UP000078340"/>
    </source>
</evidence>
<feature type="compositionally biased region" description="Basic and acidic residues" evidence="4">
    <location>
        <begin position="64"/>
        <end position="76"/>
    </location>
</feature>
<dbReference type="Pfam" id="PF12796">
    <property type="entry name" value="Ank_2"/>
    <property type="match status" value="1"/>
</dbReference>
<evidence type="ECO:0000313" key="5">
    <source>
        <dbReference type="EMBL" id="OAQ79935.1"/>
    </source>
</evidence>
<accession>A0A179HFC4</accession>
<dbReference type="Pfam" id="PF13637">
    <property type="entry name" value="Ank_4"/>
    <property type="match status" value="1"/>
</dbReference>
<evidence type="ECO:0000256" key="2">
    <source>
        <dbReference type="ARBA" id="ARBA00023043"/>
    </source>
</evidence>
<dbReference type="PANTHER" id="PTHR24123:SF33">
    <property type="entry name" value="PROTEIN HOS4"/>
    <property type="match status" value="1"/>
</dbReference>